<dbReference type="RefSeq" id="WP_124696910.1">
    <property type="nucleotide sequence ID" value="NZ_JBHUFE010000026.1"/>
</dbReference>
<accession>A0A3N9PWT9</accession>
<dbReference type="Proteomes" id="UP000282529">
    <property type="component" value="Unassembled WGS sequence"/>
</dbReference>
<dbReference type="InterPro" id="IPR008949">
    <property type="entry name" value="Isoprenoid_synthase_dom_sf"/>
</dbReference>
<evidence type="ECO:0000256" key="1">
    <source>
        <dbReference type="RuleBase" id="RU004466"/>
    </source>
</evidence>
<sequence length="321" mass="36699">MTIQSTELHNRMWDEINRLKYDFAHMREFNQMLDEELRQPGKAGHLETPFFSTWGGRAVKLGLLFGVNHIERITAAGAAIELLMLSADLFDDCMDQDGGKLESSFEPGHLLRIAFAQWIFSLSYHAFLKLDIDTGLAGRLLQEVNSLSMDALWGQWRADAHVYPFSSTEERYILMIEESSGKLGKLVCAVIALIARLDQKVTDRLKEIGSMLAISGQISNDARDIMNDRKLDFKRLKMSLPLIMAISHSERRHDFFHSMLEYIYRQPMEAEIYKQQLRDYMVNVGAIDYANIKARLIDHEAELALVALHSDWQSKQSCPGA</sequence>
<dbReference type="InterPro" id="IPR000092">
    <property type="entry name" value="Polyprenyl_synt"/>
</dbReference>
<keyword evidence="3" id="KW-1185">Reference proteome</keyword>
<evidence type="ECO:0000313" key="3">
    <source>
        <dbReference type="Proteomes" id="UP000282529"/>
    </source>
</evidence>
<dbReference type="Gene3D" id="1.10.600.10">
    <property type="entry name" value="Farnesyl Diphosphate Synthase"/>
    <property type="match status" value="1"/>
</dbReference>
<name>A0A3N9PWT9_9BACL</name>
<dbReference type="GO" id="GO:0004659">
    <property type="term" value="F:prenyltransferase activity"/>
    <property type="evidence" value="ECO:0007669"/>
    <property type="project" value="InterPro"/>
</dbReference>
<reference evidence="2 3" key="1">
    <citation type="submission" date="2018-11" db="EMBL/GenBank/DDBJ databases">
        <title>Genome sequence of strain 7197.</title>
        <authorList>
            <person name="Gao J."/>
            <person name="Sun J."/>
        </authorList>
    </citation>
    <scope>NUCLEOTIDE SEQUENCE [LARGE SCALE GENOMIC DNA]</scope>
    <source>
        <strain evidence="2 3">7197</strain>
    </source>
</reference>
<gene>
    <name evidence="2" type="ORF">EH198_18045</name>
</gene>
<dbReference type="SUPFAM" id="SSF48576">
    <property type="entry name" value="Terpenoid synthases"/>
    <property type="match status" value="1"/>
</dbReference>
<protein>
    <recommendedName>
        <fullName evidence="4">Polyprenyl synthetase</fullName>
    </recommendedName>
</protein>
<comment type="similarity">
    <text evidence="1">Belongs to the FPP/GGPP synthase family.</text>
</comment>
<dbReference type="OrthoDB" id="1792811at2"/>
<proteinExistence type="inferred from homology"/>
<evidence type="ECO:0008006" key="4">
    <source>
        <dbReference type="Google" id="ProtNLM"/>
    </source>
</evidence>
<keyword evidence="1" id="KW-0808">Transferase</keyword>
<dbReference type="GO" id="GO:0008299">
    <property type="term" value="P:isoprenoid biosynthetic process"/>
    <property type="evidence" value="ECO:0007669"/>
    <property type="project" value="InterPro"/>
</dbReference>
<dbReference type="AlphaFoldDB" id="A0A3N9PWT9"/>
<dbReference type="Pfam" id="PF00348">
    <property type="entry name" value="polyprenyl_synt"/>
    <property type="match status" value="1"/>
</dbReference>
<dbReference type="EMBL" id="RQPI01000012">
    <property type="protein sequence ID" value="RQW09676.1"/>
    <property type="molecule type" value="Genomic_DNA"/>
</dbReference>
<evidence type="ECO:0000313" key="2">
    <source>
        <dbReference type="EMBL" id="RQW09676.1"/>
    </source>
</evidence>
<comment type="caution">
    <text evidence="2">The sequence shown here is derived from an EMBL/GenBank/DDBJ whole genome shotgun (WGS) entry which is preliminary data.</text>
</comment>
<organism evidence="2 3">
    <name type="scientific">Paenibacillus rhizophilus</name>
    <dbReference type="NCBI Taxonomy" id="1850366"/>
    <lineage>
        <taxon>Bacteria</taxon>
        <taxon>Bacillati</taxon>
        <taxon>Bacillota</taxon>
        <taxon>Bacilli</taxon>
        <taxon>Bacillales</taxon>
        <taxon>Paenibacillaceae</taxon>
        <taxon>Paenibacillus</taxon>
    </lineage>
</organism>